<keyword evidence="4" id="KW-0732">Signal</keyword>
<reference evidence="6 7" key="1">
    <citation type="submission" date="2013-12" db="EMBL/GenBank/DDBJ databases">
        <title>Draft genome of the parsitic nematode Ancylostoma duodenale.</title>
        <authorList>
            <person name="Mitreva M."/>
        </authorList>
    </citation>
    <scope>NUCLEOTIDE SEQUENCE [LARGE SCALE GENOMIC DNA]</scope>
    <source>
        <strain evidence="6 7">Zhejiang</strain>
    </source>
</reference>
<dbReference type="GO" id="GO:0005615">
    <property type="term" value="C:extracellular space"/>
    <property type="evidence" value="ECO:0007669"/>
    <property type="project" value="TreeGrafter"/>
</dbReference>
<keyword evidence="7" id="KW-1185">Reference proteome</keyword>
<feature type="chain" id="PRO_5002163505" evidence="4">
    <location>
        <begin position="17"/>
        <end position="142"/>
    </location>
</feature>
<dbReference type="InterPro" id="IPR020901">
    <property type="entry name" value="Prtase_inh_Kunz-CS"/>
</dbReference>
<feature type="domain" description="BPTI/Kunitz inhibitor" evidence="5">
    <location>
        <begin position="61"/>
        <end position="114"/>
    </location>
</feature>
<dbReference type="Pfam" id="PF00014">
    <property type="entry name" value="Kunitz_BPTI"/>
    <property type="match status" value="1"/>
</dbReference>
<organism evidence="6 7">
    <name type="scientific">Ancylostoma duodenale</name>
    <dbReference type="NCBI Taxonomy" id="51022"/>
    <lineage>
        <taxon>Eukaryota</taxon>
        <taxon>Metazoa</taxon>
        <taxon>Ecdysozoa</taxon>
        <taxon>Nematoda</taxon>
        <taxon>Chromadorea</taxon>
        <taxon>Rhabditida</taxon>
        <taxon>Rhabditina</taxon>
        <taxon>Rhabditomorpha</taxon>
        <taxon>Strongyloidea</taxon>
        <taxon>Ancylostomatidae</taxon>
        <taxon>Ancylostomatinae</taxon>
        <taxon>Ancylostoma</taxon>
    </lineage>
</organism>
<evidence type="ECO:0000256" key="1">
    <source>
        <dbReference type="ARBA" id="ARBA00022690"/>
    </source>
</evidence>
<dbReference type="Gene3D" id="4.10.410.10">
    <property type="entry name" value="Pancreatic trypsin inhibitor Kunitz domain"/>
    <property type="match status" value="1"/>
</dbReference>
<evidence type="ECO:0000313" key="6">
    <source>
        <dbReference type="EMBL" id="KIH46312.1"/>
    </source>
</evidence>
<keyword evidence="3" id="KW-1015">Disulfide bond</keyword>
<dbReference type="InterPro" id="IPR036880">
    <property type="entry name" value="Kunitz_BPTI_sf"/>
</dbReference>
<accession>A0A0C2C953</accession>
<gene>
    <name evidence="6" type="ORF">ANCDUO_23637</name>
</gene>
<name>A0A0C2C953_9BILA</name>
<evidence type="ECO:0000256" key="2">
    <source>
        <dbReference type="ARBA" id="ARBA00022900"/>
    </source>
</evidence>
<evidence type="ECO:0000259" key="5">
    <source>
        <dbReference type="PROSITE" id="PS50279"/>
    </source>
</evidence>
<dbReference type="OrthoDB" id="6775666at2759"/>
<dbReference type="SUPFAM" id="SSF57362">
    <property type="entry name" value="BPTI-like"/>
    <property type="match status" value="1"/>
</dbReference>
<proteinExistence type="predicted"/>
<evidence type="ECO:0000256" key="4">
    <source>
        <dbReference type="SAM" id="SignalP"/>
    </source>
</evidence>
<dbReference type="AlphaFoldDB" id="A0A0C2C953"/>
<dbReference type="InterPro" id="IPR002223">
    <property type="entry name" value="Kunitz_BPTI"/>
</dbReference>
<feature type="signal peptide" evidence="4">
    <location>
        <begin position="1"/>
        <end position="16"/>
    </location>
</feature>
<dbReference type="PANTHER" id="PTHR10083">
    <property type="entry name" value="KUNITZ-TYPE PROTEASE INHIBITOR-RELATED"/>
    <property type="match status" value="1"/>
</dbReference>
<sequence>MKFLPLPLLCVTLCYCLYYEDAGQNKVYPQQGVDSQSKGYPQQNDQQIVQIPTRPPYWGKCKGPPVALGGVKCKASMKRYFYDENKGRCVKFTYGGCGATRNNFETMKECRETCMKRRPTTPNYNYPNYPKYPITPNYYYSN</sequence>
<dbReference type="GO" id="GO:0004867">
    <property type="term" value="F:serine-type endopeptidase inhibitor activity"/>
    <property type="evidence" value="ECO:0007669"/>
    <property type="project" value="UniProtKB-KW"/>
</dbReference>
<evidence type="ECO:0000256" key="3">
    <source>
        <dbReference type="ARBA" id="ARBA00023157"/>
    </source>
</evidence>
<protein>
    <submittedName>
        <fullName evidence="6">Kunitz/Bovine pancreatic trypsin inhibitor domain protein</fullName>
    </submittedName>
</protein>
<dbReference type="InterPro" id="IPR050098">
    <property type="entry name" value="TFPI/VKTCI-like"/>
</dbReference>
<keyword evidence="1" id="KW-0646">Protease inhibitor</keyword>
<dbReference type="CDD" id="cd00109">
    <property type="entry name" value="Kunitz-type"/>
    <property type="match status" value="1"/>
</dbReference>
<dbReference type="PROSITE" id="PS50279">
    <property type="entry name" value="BPTI_KUNITZ_2"/>
    <property type="match status" value="1"/>
</dbReference>
<dbReference type="SMART" id="SM00131">
    <property type="entry name" value="KU"/>
    <property type="match status" value="1"/>
</dbReference>
<dbReference type="EMBL" id="KN769602">
    <property type="protein sequence ID" value="KIH46312.1"/>
    <property type="molecule type" value="Genomic_DNA"/>
</dbReference>
<dbReference type="Proteomes" id="UP000054047">
    <property type="component" value="Unassembled WGS sequence"/>
</dbReference>
<dbReference type="PROSITE" id="PS00280">
    <property type="entry name" value="BPTI_KUNITZ_1"/>
    <property type="match status" value="1"/>
</dbReference>
<dbReference type="PANTHER" id="PTHR10083:SF374">
    <property type="entry name" value="BPTI_KUNITZ INHIBITOR DOMAIN-CONTAINING PROTEIN"/>
    <property type="match status" value="1"/>
</dbReference>
<keyword evidence="2" id="KW-0722">Serine protease inhibitor</keyword>
<evidence type="ECO:0000313" key="7">
    <source>
        <dbReference type="Proteomes" id="UP000054047"/>
    </source>
</evidence>